<accession>A0A8X6EZ77</accession>
<organism evidence="1 2">
    <name type="scientific">Trichonephila clavata</name>
    <name type="common">Joro spider</name>
    <name type="synonym">Nephila clavata</name>
    <dbReference type="NCBI Taxonomy" id="2740835"/>
    <lineage>
        <taxon>Eukaryota</taxon>
        <taxon>Metazoa</taxon>
        <taxon>Ecdysozoa</taxon>
        <taxon>Arthropoda</taxon>
        <taxon>Chelicerata</taxon>
        <taxon>Arachnida</taxon>
        <taxon>Araneae</taxon>
        <taxon>Araneomorphae</taxon>
        <taxon>Entelegynae</taxon>
        <taxon>Araneoidea</taxon>
        <taxon>Nephilidae</taxon>
        <taxon>Trichonephila</taxon>
    </lineage>
</organism>
<name>A0A8X6EZ77_TRICU</name>
<evidence type="ECO:0000313" key="1">
    <source>
        <dbReference type="EMBL" id="GFQ65467.1"/>
    </source>
</evidence>
<gene>
    <name evidence="1" type="primary">AVEN_109585_1</name>
    <name evidence="1" type="ORF">TNCT_323981</name>
</gene>
<protein>
    <submittedName>
        <fullName evidence="1">Uncharacterized protein</fullName>
    </submittedName>
</protein>
<proteinExistence type="predicted"/>
<dbReference type="AlphaFoldDB" id="A0A8X6EZ77"/>
<dbReference type="Proteomes" id="UP000887116">
    <property type="component" value="Unassembled WGS sequence"/>
</dbReference>
<evidence type="ECO:0000313" key="2">
    <source>
        <dbReference type="Proteomes" id="UP000887116"/>
    </source>
</evidence>
<dbReference type="EMBL" id="BMAO01000247">
    <property type="protein sequence ID" value="GFQ65467.1"/>
    <property type="molecule type" value="Genomic_DNA"/>
</dbReference>
<comment type="caution">
    <text evidence="1">The sequence shown here is derived from an EMBL/GenBank/DDBJ whole genome shotgun (WGS) entry which is preliminary data.</text>
</comment>
<dbReference type="OrthoDB" id="7890494at2759"/>
<reference evidence="1" key="1">
    <citation type="submission" date="2020-07" db="EMBL/GenBank/DDBJ databases">
        <title>Multicomponent nature underlies the extraordinary mechanical properties of spider dragline silk.</title>
        <authorList>
            <person name="Kono N."/>
            <person name="Nakamura H."/>
            <person name="Mori M."/>
            <person name="Yoshida Y."/>
            <person name="Ohtoshi R."/>
            <person name="Malay A.D."/>
            <person name="Moran D.A.P."/>
            <person name="Tomita M."/>
            <person name="Numata K."/>
            <person name="Arakawa K."/>
        </authorList>
    </citation>
    <scope>NUCLEOTIDE SEQUENCE</scope>
</reference>
<keyword evidence="2" id="KW-1185">Reference proteome</keyword>
<sequence>MTFAAHKRAISPVVKTAYFLYFGIKVVELDKPWAQHVCCNFCSERMRVWLGGITRAMQFSVPIVWCEPTNHVDNCYFCMAPP</sequence>